<protein>
    <submittedName>
        <fullName evidence="1">Uncharacterized protein</fullName>
    </submittedName>
</protein>
<dbReference type="AlphaFoldDB" id="A0A485MB16"/>
<organism evidence="1">
    <name type="scientific">anaerobic digester metagenome</name>
    <dbReference type="NCBI Taxonomy" id="1263854"/>
    <lineage>
        <taxon>unclassified sequences</taxon>
        <taxon>metagenomes</taxon>
        <taxon>ecological metagenomes</taxon>
    </lineage>
</organism>
<gene>
    <name evidence="1" type="ORF">SCFA_3910004</name>
</gene>
<dbReference type="EMBL" id="CAADRN010000325">
    <property type="protein sequence ID" value="VFU18110.1"/>
    <property type="molecule type" value="Genomic_DNA"/>
</dbReference>
<accession>A0A485MB16</accession>
<evidence type="ECO:0000313" key="1">
    <source>
        <dbReference type="EMBL" id="VFU18110.1"/>
    </source>
</evidence>
<name>A0A485MB16_9ZZZZ</name>
<reference evidence="1" key="1">
    <citation type="submission" date="2019-03" db="EMBL/GenBank/DDBJ databases">
        <authorList>
            <person name="Hao L."/>
        </authorList>
    </citation>
    <scope>NUCLEOTIDE SEQUENCE</scope>
</reference>
<proteinExistence type="predicted"/>
<sequence>MDAPAVSTAGPVVELVPGGSFSIIINIIRSNLAVDHIQPLDNCPKK</sequence>